<feature type="domain" description="RCK N-terminal" evidence="2">
    <location>
        <begin position="265"/>
        <end position="387"/>
    </location>
</feature>
<proteinExistence type="predicted"/>
<keyword evidence="4" id="KW-1185">Reference proteome</keyword>
<dbReference type="InterPro" id="IPR050721">
    <property type="entry name" value="Trk_Ktr_HKT_K-transport"/>
</dbReference>
<evidence type="ECO:0000256" key="1">
    <source>
        <dbReference type="SAM" id="Phobius"/>
    </source>
</evidence>
<accession>A0A1I5YAZ7</accession>
<evidence type="ECO:0000313" key="3">
    <source>
        <dbReference type="EMBL" id="SFQ41366.1"/>
    </source>
</evidence>
<name>A0A1I5YAZ7_9ACTN</name>
<gene>
    <name evidence="3" type="ORF">SAMN04489713_13117</name>
</gene>
<organism evidence="3 4">
    <name type="scientific">Actinomadura madurae</name>
    <dbReference type="NCBI Taxonomy" id="1993"/>
    <lineage>
        <taxon>Bacteria</taxon>
        <taxon>Bacillati</taxon>
        <taxon>Actinomycetota</taxon>
        <taxon>Actinomycetes</taxon>
        <taxon>Streptosporangiales</taxon>
        <taxon>Thermomonosporaceae</taxon>
        <taxon>Actinomadura</taxon>
    </lineage>
</organism>
<keyword evidence="1" id="KW-1133">Transmembrane helix</keyword>
<dbReference type="Gene3D" id="3.40.50.720">
    <property type="entry name" value="NAD(P)-binding Rossmann-like Domain"/>
    <property type="match status" value="1"/>
</dbReference>
<dbReference type="Proteomes" id="UP000183413">
    <property type="component" value="Unassembled WGS sequence"/>
</dbReference>
<feature type="transmembrane region" description="Helical" evidence="1">
    <location>
        <begin position="221"/>
        <end position="245"/>
    </location>
</feature>
<dbReference type="RefSeq" id="WP_143118859.1">
    <property type="nucleotide sequence ID" value="NZ_FOVH01000031.1"/>
</dbReference>
<dbReference type="GO" id="GO:0006813">
    <property type="term" value="P:potassium ion transport"/>
    <property type="evidence" value="ECO:0007669"/>
    <property type="project" value="InterPro"/>
</dbReference>
<dbReference type="OrthoDB" id="3962714at2"/>
<dbReference type="InterPro" id="IPR036291">
    <property type="entry name" value="NAD(P)-bd_dom_sf"/>
</dbReference>
<feature type="transmembrane region" description="Helical" evidence="1">
    <location>
        <begin position="170"/>
        <end position="193"/>
    </location>
</feature>
<protein>
    <submittedName>
        <fullName evidence="3">TrkA-N domain-containing protein</fullName>
    </submittedName>
</protein>
<dbReference type="STRING" id="1993.SAMN04489713_13117"/>
<dbReference type="AlphaFoldDB" id="A0A1I5YAZ7"/>
<dbReference type="SUPFAM" id="SSF51735">
    <property type="entry name" value="NAD(P)-binding Rossmann-fold domains"/>
    <property type="match status" value="2"/>
</dbReference>
<dbReference type="InParanoid" id="A0A1I5YAZ7"/>
<dbReference type="Pfam" id="PF02254">
    <property type="entry name" value="TrkA_N"/>
    <property type="match status" value="1"/>
</dbReference>
<dbReference type="eggNOG" id="COG1226">
    <property type="taxonomic scope" value="Bacteria"/>
</dbReference>
<reference evidence="3 4" key="1">
    <citation type="submission" date="2016-10" db="EMBL/GenBank/DDBJ databases">
        <authorList>
            <person name="de Groot N.N."/>
        </authorList>
    </citation>
    <scope>NUCLEOTIDE SEQUENCE [LARGE SCALE GENOMIC DNA]</scope>
    <source>
        <strain evidence="3 4">DSM 43067</strain>
    </source>
</reference>
<keyword evidence="1" id="KW-0472">Membrane</keyword>
<dbReference type="PROSITE" id="PS51201">
    <property type="entry name" value="RCK_N"/>
    <property type="match status" value="1"/>
</dbReference>
<sequence>MSATRRVLVIGDIEIARLACTSLTRHGNDVTHLLRPNEDDLRGALGDVDAVAVLVRGDVVALRYALLAEHLRPGIRLVVMLFDRTVADQLLRAVPNCQVTSPADIAVPAIVGACLGPPVLAVDVRSSPATVFVETADGVAADVWRPDRLPRRIMRGFTRQLRPHDLTSRILLTGLAGLAVTLLLEWALAVLVLHQPAAAAFYTATRVVATVGSGEHPAPGWFLVLSGTGMLLTIGFSALFTAGIVNRFLSGRSVDIVGPRTLPTRDHVVVVGLGQVSLRLCMALRHLRIPVLAVERDPRAANLRLARAAGIPVLIAHAEDRDVLQRLSLHRARAFAAMGADDLDNVEAAIAALALVPDLRVVLRAGDHAVINETRSLFPIGDVCDIPAMTAQAVTGGVNGASVHFVRPRDGESAGTGGDRVSRCACPVTAPAGNETGLRDPHEASTS</sequence>
<dbReference type="PANTHER" id="PTHR43833:SF11">
    <property type="entry name" value="VOLTAGE-GATED POTASSIUM CHANNEL KCH"/>
    <property type="match status" value="1"/>
</dbReference>
<dbReference type="PANTHER" id="PTHR43833">
    <property type="entry name" value="POTASSIUM CHANNEL PROTEIN 2-RELATED-RELATED"/>
    <property type="match status" value="1"/>
</dbReference>
<evidence type="ECO:0000259" key="2">
    <source>
        <dbReference type="PROSITE" id="PS51201"/>
    </source>
</evidence>
<dbReference type="EMBL" id="FOVH01000031">
    <property type="protein sequence ID" value="SFQ41366.1"/>
    <property type="molecule type" value="Genomic_DNA"/>
</dbReference>
<keyword evidence="1" id="KW-0812">Transmembrane</keyword>
<dbReference type="InterPro" id="IPR003148">
    <property type="entry name" value="RCK_N"/>
</dbReference>
<evidence type="ECO:0000313" key="4">
    <source>
        <dbReference type="Proteomes" id="UP000183413"/>
    </source>
</evidence>